<keyword evidence="4 5" id="KW-0143">Chaperone</keyword>
<evidence type="ECO:0000256" key="1">
    <source>
        <dbReference type="ARBA" id="ARBA00022490"/>
    </source>
</evidence>
<dbReference type="HAMAP" id="MF_00014">
    <property type="entry name" value="Ribosome_mat_RimM"/>
    <property type="match status" value="1"/>
</dbReference>
<dbReference type="SUPFAM" id="SSF50447">
    <property type="entry name" value="Translation proteins"/>
    <property type="match status" value="1"/>
</dbReference>
<dbReference type="PANTHER" id="PTHR33692">
    <property type="entry name" value="RIBOSOME MATURATION FACTOR RIMM"/>
    <property type="match status" value="1"/>
</dbReference>
<dbReference type="PANTHER" id="PTHR33692:SF1">
    <property type="entry name" value="RIBOSOME MATURATION FACTOR RIMM"/>
    <property type="match status" value="1"/>
</dbReference>
<dbReference type="InterPro" id="IPR009000">
    <property type="entry name" value="Transl_B-barrel_sf"/>
</dbReference>
<evidence type="ECO:0000256" key="4">
    <source>
        <dbReference type="ARBA" id="ARBA00023186"/>
    </source>
</evidence>
<comment type="function">
    <text evidence="5">An accessory protein needed during the final step in the assembly of 30S ribosomal subunit, possibly for assembly of the head region. Essential for efficient processing of 16S rRNA. May be needed both before and after RbfA during the maturation of 16S rRNA. It has affinity for free ribosomal 30S subunits but not for 70S ribosomes.</text>
</comment>
<name>A0ABS1CDM5_9GAMM</name>
<evidence type="ECO:0000259" key="7">
    <source>
        <dbReference type="Pfam" id="PF01782"/>
    </source>
</evidence>
<dbReference type="SUPFAM" id="SSF50346">
    <property type="entry name" value="PRC-barrel domain"/>
    <property type="match status" value="1"/>
</dbReference>
<sequence>MQHGTDSPAEPPAERPAEPPTEPQSQAGGRVELGRIGAPHGVRGWVRVVSDTDPPENILAYRPWLVGDIEMDPVEGQRSGKALIARLGGCDDRDAAADLVGKPIAVQRGQLPPPRADELYWVDLEGLAVRTLDGVELGRVSHLLPTGANDVLVVQGERERLLPFVWDQVVRDVDFGQGLILVDWDPDF</sequence>
<feature type="domain" description="RimM N-terminal" evidence="7">
    <location>
        <begin position="33"/>
        <end position="108"/>
    </location>
</feature>
<evidence type="ECO:0000313" key="10">
    <source>
        <dbReference type="Proteomes" id="UP000748752"/>
    </source>
</evidence>
<keyword evidence="3 5" id="KW-0698">rRNA processing</keyword>
<evidence type="ECO:0000313" key="9">
    <source>
        <dbReference type="EMBL" id="MBK1629990.1"/>
    </source>
</evidence>
<dbReference type="InterPro" id="IPR011961">
    <property type="entry name" value="RimM"/>
</dbReference>
<dbReference type="InterPro" id="IPR002676">
    <property type="entry name" value="RimM_N"/>
</dbReference>
<proteinExistence type="inferred from homology"/>
<comment type="similarity">
    <text evidence="5">Belongs to the RimM family.</text>
</comment>
<protein>
    <recommendedName>
        <fullName evidence="5">Ribosome maturation factor RimM</fullName>
    </recommendedName>
</protein>
<evidence type="ECO:0000256" key="2">
    <source>
        <dbReference type="ARBA" id="ARBA00022517"/>
    </source>
</evidence>
<comment type="subunit">
    <text evidence="5">Binds ribosomal protein uS19.</text>
</comment>
<dbReference type="EMBL" id="NRRV01000007">
    <property type="protein sequence ID" value="MBK1629990.1"/>
    <property type="molecule type" value="Genomic_DNA"/>
</dbReference>
<dbReference type="Pfam" id="PF24986">
    <property type="entry name" value="PRC_RimM"/>
    <property type="match status" value="1"/>
</dbReference>
<dbReference type="InterPro" id="IPR011033">
    <property type="entry name" value="PRC_barrel-like_sf"/>
</dbReference>
<organism evidence="9 10">
    <name type="scientific">Thiohalocapsa halophila</name>
    <dbReference type="NCBI Taxonomy" id="69359"/>
    <lineage>
        <taxon>Bacteria</taxon>
        <taxon>Pseudomonadati</taxon>
        <taxon>Pseudomonadota</taxon>
        <taxon>Gammaproteobacteria</taxon>
        <taxon>Chromatiales</taxon>
        <taxon>Chromatiaceae</taxon>
        <taxon>Thiohalocapsa</taxon>
    </lineage>
</organism>
<keyword evidence="2 5" id="KW-0690">Ribosome biogenesis</keyword>
<evidence type="ECO:0000256" key="5">
    <source>
        <dbReference type="HAMAP-Rule" id="MF_00014"/>
    </source>
</evidence>
<comment type="domain">
    <text evidence="5">The PRC barrel domain binds ribosomal protein uS19.</text>
</comment>
<dbReference type="Proteomes" id="UP000748752">
    <property type="component" value="Unassembled WGS sequence"/>
</dbReference>
<evidence type="ECO:0000256" key="3">
    <source>
        <dbReference type="ARBA" id="ARBA00022552"/>
    </source>
</evidence>
<dbReference type="Gene3D" id="2.40.30.60">
    <property type="entry name" value="RimM"/>
    <property type="match status" value="1"/>
</dbReference>
<keyword evidence="1 5" id="KW-0963">Cytoplasm</keyword>
<feature type="region of interest" description="Disordered" evidence="6">
    <location>
        <begin position="1"/>
        <end position="31"/>
    </location>
</feature>
<dbReference type="NCBIfam" id="TIGR02273">
    <property type="entry name" value="16S_RimM"/>
    <property type="match status" value="1"/>
</dbReference>
<feature type="domain" description="Ribosome maturation factor RimM PRC barrel" evidence="8">
    <location>
        <begin position="121"/>
        <end position="186"/>
    </location>
</feature>
<gene>
    <name evidence="5 9" type="primary">rimM</name>
    <name evidence="9" type="ORF">CKO31_04375</name>
</gene>
<dbReference type="InterPro" id="IPR056792">
    <property type="entry name" value="PRC_RimM"/>
</dbReference>
<dbReference type="Pfam" id="PF01782">
    <property type="entry name" value="RimM"/>
    <property type="match status" value="1"/>
</dbReference>
<dbReference type="InterPro" id="IPR036976">
    <property type="entry name" value="RimM_N_sf"/>
</dbReference>
<accession>A0ABS1CDM5</accession>
<evidence type="ECO:0000259" key="8">
    <source>
        <dbReference type="Pfam" id="PF24986"/>
    </source>
</evidence>
<evidence type="ECO:0000256" key="6">
    <source>
        <dbReference type="SAM" id="MobiDB-lite"/>
    </source>
</evidence>
<comment type="caution">
    <text evidence="9">The sequence shown here is derived from an EMBL/GenBank/DDBJ whole genome shotgun (WGS) entry which is preliminary data.</text>
</comment>
<comment type="subcellular location">
    <subcellularLocation>
        <location evidence="5">Cytoplasm</location>
    </subcellularLocation>
</comment>
<reference evidence="9 10" key="1">
    <citation type="journal article" date="2020" name="Microorganisms">
        <title>Osmotic Adaptation and Compatible Solute Biosynthesis of Phototrophic Bacteria as Revealed from Genome Analyses.</title>
        <authorList>
            <person name="Imhoff J.F."/>
            <person name="Rahn T."/>
            <person name="Kunzel S."/>
            <person name="Keller A."/>
            <person name="Neulinger S.C."/>
        </authorList>
    </citation>
    <scope>NUCLEOTIDE SEQUENCE [LARGE SCALE GENOMIC DNA]</scope>
    <source>
        <strain evidence="9 10">DSM 6210</strain>
    </source>
</reference>
<keyword evidence="10" id="KW-1185">Reference proteome</keyword>
<dbReference type="Gene3D" id="2.30.30.240">
    <property type="entry name" value="PRC-barrel domain"/>
    <property type="match status" value="1"/>
</dbReference>